<accession>A0A0A1P5Y9</accession>
<organism evidence="1 2">
    <name type="scientific">Rhizopus microsporus</name>
    <dbReference type="NCBI Taxonomy" id="58291"/>
    <lineage>
        <taxon>Eukaryota</taxon>
        <taxon>Fungi</taxon>
        <taxon>Fungi incertae sedis</taxon>
        <taxon>Mucoromycota</taxon>
        <taxon>Mucoromycotina</taxon>
        <taxon>Mucoromycetes</taxon>
        <taxon>Mucorales</taxon>
        <taxon>Mucorineae</taxon>
        <taxon>Rhizopodaceae</taxon>
        <taxon>Rhizopus</taxon>
    </lineage>
</organism>
<dbReference type="EMBL" id="KV921502">
    <property type="protein sequence ID" value="ORE13911.1"/>
    <property type="molecule type" value="Genomic_DNA"/>
</dbReference>
<dbReference type="AlphaFoldDB" id="A0A0A1P5Y9"/>
<reference evidence="1 2" key="1">
    <citation type="journal article" date="2016" name="Proc. Natl. Acad. Sci. U.S.A.">
        <title>Lipid metabolic changes in an early divergent fungus govern the establishment of a mutualistic symbiosis with endobacteria.</title>
        <authorList>
            <person name="Lastovetsky O.A."/>
            <person name="Gaspar M.L."/>
            <person name="Mondo S.J."/>
            <person name="LaButti K.M."/>
            <person name="Sandor L."/>
            <person name="Grigoriev I.V."/>
            <person name="Henry S.A."/>
            <person name="Pawlowska T.E."/>
        </authorList>
    </citation>
    <scope>NUCLEOTIDE SEQUENCE [LARGE SCALE GENOMIC DNA]</scope>
    <source>
        <strain evidence="1 2">ATCC 11559</strain>
    </source>
</reference>
<name>A0A0A1P5Y9_RHIZD</name>
<evidence type="ECO:0000313" key="2">
    <source>
        <dbReference type="Proteomes" id="UP000242381"/>
    </source>
</evidence>
<proteinExistence type="predicted"/>
<dbReference type="OMA" id="WQYELEF"/>
<evidence type="ECO:0000313" key="1">
    <source>
        <dbReference type="EMBL" id="ORE13911.1"/>
    </source>
</evidence>
<evidence type="ECO:0008006" key="3">
    <source>
        <dbReference type="Google" id="ProtNLM"/>
    </source>
</evidence>
<protein>
    <recommendedName>
        <fullName evidence="3">Arrestin-like N-terminal domain-containing protein</fullName>
    </recommendedName>
</protein>
<dbReference type="Proteomes" id="UP000242381">
    <property type="component" value="Unassembled WGS sequence"/>
</dbReference>
<gene>
    <name evidence="1" type="ORF">BCV71DRAFT_267921</name>
</gene>
<dbReference type="VEuPathDB" id="FungiDB:BCV72DRAFT_48356"/>
<sequence length="360" mass="40922">MTSDSLHIHLDQDVFALDGFRPNASSQIKGYIQLYSESFPTWNIQIQLVGKEQIENTTRVIIDDTFHLPMNWIAVANDKNVYRLPFMLTVPNNIPISCQVNHNGNGIYYIIQVYSKQMVIRQPIQFYKSFHNDTIPRRVFWGIAKQSINKWQYELEFPNAFDLTNANTGYLSIRLRSNSKSSAGYHCLVTCQITQTVHTNGFKNQQKVLMTTSELLRQPNTTWIEPCHIEFELGHPMLLPTVHNQGLSVLHSMQITCLFTKHGESDCILNFDFPLDISGFICPSPSSTPTVLSASFTTNASNTTIDDKPSSVSSISCSNSIITSSNIQPYQMQKQEQQTETIKPNFTLKSIFAAIPFFKF</sequence>